<keyword evidence="3 6" id="KW-0378">Hydrolase</keyword>
<feature type="domain" description="Glycoside hydrolase family 38 central" evidence="5">
    <location>
        <begin position="509"/>
        <end position="582"/>
    </location>
</feature>
<proteinExistence type="inferred from homology"/>
<dbReference type="InterPro" id="IPR011013">
    <property type="entry name" value="Gal_mutarotase_sf_dom"/>
</dbReference>
<evidence type="ECO:0000256" key="3">
    <source>
        <dbReference type="ARBA" id="ARBA00022801"/>
    </source>
</evidence>
<evidence type="ECO:0000256" key="1">
    <source>
        <dbReference type="ARBA" id="ARBA00009792"/>
    </source>
</evidence>
<keyword evidence="4" id="KW-0326">Glycosidase</keyword>
<accession>A0ABT1ZGQ8</accession>
<dbReference type="Pfam" id="PF09261">
    <property type="entry name" value="Alpha-mann_mid"/>
    <property type="match status" value="1"/>
</dbReference>
<gene>
    <name evidence="6" type="ORF">NUH29_10135</name>
</gene>
<dbReference type="SUPFAM" id="SSF88713">
    <property type="entry name" value="Glycoside hydrolase/deacetylase"/>
    <property type="match status" value="1"/>
</dbReference>
<dbReference type="SUPFAM" id="SSF74650">
    <property type="entry name" value="Galactose mutarotase-like"/>
    <property type="match status" value="1"/>
</dbReference>
<dbReference type="InterPro" id="IPR028995">
    <property type="entry name" value="Glyco_hydro_57/38_cen_sf"/>
</dbReference>
<dbReference type="InterPro" id="IPR011330">
    <property type="entry name" value="Glyco_hydro/deAcase_b/a-brl"/>
</dbReference>
<dbReference type="PANTHER" id="PTHR46017">
    <property type="entry name" value="ALPHA-MANNOSIDASE 2C1"/>
    <property type="match status" value="1"/>
</dbReference>
<dbReference type="InterPro" id="IPR000602">
    <property type="entry name" value="Glyco_hydro_38_N"/>
</dbReference>
<dbReference type="Pfam" id="PF07748">
    <property type="entry name" value="Glyco_hydro_38C"/>
    <property type="match status" value="1"/>
</dbReference>
<keyword evidence="7" id="KW-1185">Reference proteome</keyword>
<evidence type="ECO:0000259" key="5">
    <source>
        <dbReference type="SMART" id="SM00872"/>
    </source>
</evidence>
<dbReference type="Proteomes" id="UP001205337">
    <property type="component" value="Unassembled WGS sequence"/>
</dbReference>
<dbReference type="InterPro" id="IPR054723">
    <property type="entry name" value="Ams1-like_N"/>
</dbReference>
<dbReference type="PANTHER" id="PTHR46017:SF1">
    <property type="entry name" value="ALPHA-MANNOSIDASE 2C1"/>
    <property type="match status" value="1"/>
</dbReference>
<organism evidence="6 7">
    <name type="scientific">Protaetiibacter mangrovi</name>
    <dbReference type="NCBI Taxonomy" id="2970926"/>
    <lineage>
        <taxon>Bacteria</taxon>
        <taxon>Bacillati</taxon>
        <taxon>Actinomycetota</taxon>
        <taxon>Actinomycetes</taxon>
        <taxon>Micrococcales</taxon>
        <taxon>Microbacteriaceae</taxon>
        <taxon>Protaetiibacter</taxon>
    </lineage>
</organism>
<dbReference type="InterPro" id="IPR011682">
    <property type="entry name" value="Glyco_hydro_38_C"/>
</dbReference>
<dbReference type="InterPro" id="IPR027291">
    <property type="entry name" value="Glyco_hydro_38_N_sf"/>
</dbReference>
<evidence type="ECO:0000313" key="7">
    <source>
        <dbReference type="Proteomes" id="UP001205337"/>
    </source>
</evidence>
<dbReference type="GO" id="GO:0016787">
    <property type="term" value="F:hydrolase activity"/>
    <property type="evidence" value="ECO:0007669"/>
    <property type="project" value="UniProtKB-KW"/>
</dbReference>
<dbReference type="Pfam" id="PF17677">
    <property type="entry name" value="Glyco_hydro38C2"/>
    <property type="match status" value="1"/>
</dbReference>
<protein>
    <submittedName>
        <fullName evidence="6">Glycosyl hydrolase-related protein</fullName>
    </submittedName>
</protein>
<name>A0ABT1ZGQ8_9MICO</name>
<dbReference type="InterPro" id="IPR041147">
    <property type="entry name" value="GH38_C"/>
</dbReference>
<dbReference type="InterPro" id="IPR037094">
    <property type="entry name" value="Glyco_hydro_38_cen_sf"/>
</dbReference>
<evidence type="ECO:0000313" key="6">
    <source>
        <dbReference type="EMBL" id="MCS0499907.1"/>
    </source>
</evidence>
<dbReference type="SUPFAM" id="SSF88688">
    <property type="entry name" value="Families 57/38 glycoside transferase middle domain"/>
    <property type="match status" value="1"/>
</dbReference>
<comment type="similarity">
    <text evidence="1">Belongs to the glycosyl hydrolase 38 family.</text>
</comment>
<dbReference type="InterPro" id="IPR015341">
    <property type="entry name" value="Glyco_hydro_38_cen"/>
</dbReference>
<dbReference type="Gene3D" id="1.20.1270.50">
    <property type="entry name" value="Glycoside hydrolase family 38, central domain"/>
    <property type="match status" value="1"/>
</dbReference>
<dbReference type="SMART" id="SM00872">
    <property type="entry name" value="Alpha-mann_mid"/>
    <property type="match status" value="1"/>
</dbReference>
<dbReference type="Pfam" id="PF22907">
    <property type="entry name" value="Ams1-like_1st"/>
    <property type="match status" value="1"/>
</dbReference>
<comment type="caution">
    <text evidence="6">The sequence shown here is derived from an EMBL/GenBank/DDBJ whole genome shotgun (WGS) entry which is preliminary data.</text>
</comment>
<sequence length="985" mass="108656">MAGFLSFLFGLRVQQPGEFRRLSRIRRGIYRTVAQLDAQVVRSDEPIPFAELDRGAFAPIRHGDAFGGVHACAWLRLTGVVPADADGAIVMLGVRGEGLVHDAEGGLVDATSTVFQQGDLPHAGGRYRPVGDPLAAGTPVELYADVAYNGFILYEVGRGVFHGAHLAVRDDTVFGLYYDYLTLVVLAGATEDPPLAMGLHAALDAAWRRFRAGDAAGARAELAEPLARHAASDFLFSAVGHGHLDMAWLWPLRETRRKAARTYTRAVNTIERRPGYVYGTSQPQQLAWVKEAQPALFARIRDAAAAGRLELQGSFWVEPDTNLPTGEALVRQAVVGRRFLQQEFGLTDEQLRLCWLPDTFGYSGNLPQILRGAGMDRFLTIKLAWNATNVFPHRTFTWRGIDGSSVLVHMPPEGDYNSRAAADNLLTALKQYPERALGTALLVYGSGDGGGGPGEIHLELLEREIGSDGQGIRGLPRVEFSTARAFFERLEAHEAIDELHSHTGELYLETHQGTYTTQAAIKRHNRTVERMLHEVEALSVIAERDTRPELEPIWRQVLLHQFHDILPGSSIERVNREARETYVRLEGELGSLTDGMLGELSNSDVPTAVNLTSFPRDEHVRVDGVWHRAAVPAYAATRMESSPGPFGLTALPDSIANGLVELRFDAHGVITSLTDAAGAQHAGGGLNRLVVHRDPYRWPFDAWDIDPRYTERRPRQLRLAHAATRLDGPTVVREQRLTGPGVEVEQRIVLEAGSELVRFETRVDWRASHRMLRAEFRPSRWADEVACEIQFGHIRRPTTERDSVEKAQFEVVAHKWVAVEDERGGFALLNDAKYGHRAKDGLLSLNLLRAPTFPDRTADRGVHEFGYAVLPFAPGCLDDVVREGYRLNNPLGIARGVEFDSIVTSSDPGVVIETVKRAESGEGIVVRLYESLGRATTTTLGTRIPHTRATLVDLIERPQGEADLGALELGPFEIVTLLLESASVE</sequence>
<dbReference type="RefSeq" id="WP_258798994.1">
    <property type="nucleotide sequence ID" value="NZ_JANTHX010000007.1"/>
</dbReference>
<dbReference type="Gene3D" id="3.20.110.10">
    <property type="entry name" value="Glycoside hydrolase 38, N terminal domain"/>
    <property type="match status" value="1"/>
</dbReference>
<dbReference type="CDD" id="cd10789">
    <property type="entry name" value="GH38N_AMII_ER_cytosolic"/>
    <property type="match status" value="1"/>
</dbReference>
<dbReference type="Gene3D" id="2.70.98.30">
    <property type="entry name" value="Golgi alpha-mannosidase II, domain 4"/>
    <property type="match status" value="1"/>
</dbReference>
<dbReference type="EMBL" id="JANTHX010000007">
    <property type="protein sequence ID" value="MCS0499907.1"/>
    <property type="molecule type" value="Genomic_DNA"/>
</dbReference>
<dbReference type="Pfam" id="PF01074">
    <property type="entry name" value="Glyco_hydro_38N"/>
    <property type="match status" value="1"/>
</dbReference>
<reference evidence="6 7" key="1">
    <citation type="submission" date="2022-08" db="EMBL/GenBank/DDBJ databases">
        <authorList>
            <person name="Li F."/>
        </authorList>
    </citation>
    <scope>NUCLEOTIDE SEQUENCE [LARGE SCALE GENOMIC DNA]</scope>
    <source>
        <strain evidence="6 7">10F1B-8-1</strain>
    </source>
</reference>
<evidence type="ECO:0000256" key="2">
    <source>
        <dbReference type="ARBA" id="ARBA00022723"/>
    </source>
</evidence>
<keyword evidence="2" id="KW-0479">Metal-binding</keyword>
<dbReference type="Gene3D" id="2.60.40.2220">
    <property type="match status" value="1"/>
</dbReference>
<evidence type="ECO:0000256" key="4">
    <source>
        <dbReference type="ARBA" id="ARBA00023295"/>
    </source>
</evidence>